<evidence type="ECO:0000313" key="3">
    <source>
        <dbReference type="EMBL" id="OXE31417.1"/>
    </source>
</evidence>
<accession>A0A227JAD9</accession>
<dbReference type="InterPro" id="IPR017853">
    <property type="entry name" value="GH"/>
</dbReference>
<dbReference type="PANTHER" id="PTHR43002">
    <property type="entry name" value="GLYCOGEN DEBRANCHING ENZYME"/>
    <property type="match status" value="1"/>
</dbReference>
<dbReference type="AlphaFoldDB" id="A0A227JAD9"/>
<keyword evidence="1" id="KW-0378">Hydrolase</keyword>
<name>A0A227JAD9_VIBPH</name>
<dbReference type="STRING" id="670.ACZ92_01405"/>
<evidence type="ECO:0000313" key="4">
    <source>
        <dbReference type="Proteomes" id="UP000214596"/>
    </source>
</evidence>
<keyword evidence="1" id="KW-0326">Glycosidase</keyword>
<protein>
    <submittedName>
        <fullName evidence="3">Glycogen debranching enzyme</fullName>
    </submittedName>
</protein>
<feature type="region of interest" description="Disordered" evidence="2">
    <location>
        <begin position="118"/>
        <end position="138"/>
    </location>
</feature>
<reference evidence="3 4" key="1">
    <citation type="journal article" date="2017" name="Appl. Environ. Microbiol.">
        <title>Parallel evolution of two clades of a major Atlantic endemic Vibrio parahaemolyticus pathogen lineage by independent acquisition of related pathogenicity islands.</title>
        <authorList>
            <person name="Xu F."/>
            <person name="Gonzalez-Escalona N."/>
            <person name="Drees K.P."/>
            <person name="Sebra R.P."/>
            <person name="Cooper V.S."/>
            <person name="Jones S.H."/>
            <person name="Whistler C.A."/>
        </authorList>
    </citation>
    <scope>NUCLEOTIDE SEQUENCE [LARGE SCALE GENOMIC DNA]</scope>
    <source>
        <strain evidence="3 4">MAVP-3</strain>
    </source>
</reference>
<dbReference type="GO" id="GO:0016798">
    <property type="term" value="F:hydrolase activity, acting on glycosyl bonds"/>
    <property type="evidence" value="ECO:0007669"/>
    <property type="project" value="UniProtKB-KW"/>
</dbReference>
<evidence type="ECO:0000256" key="1">
    <source>
        <dbReference type="ARBA" id="ARBA00023295"/>
    </source>
</evidence>
<dbReference type="EMBL" id="NIXT01001248">
    <property type="protein sequence ID" value="OXE31417.1"/>
    <property type="molecule type" value="Genomic_DNA"/>
</dbReference>
<sequence length="153" mass="17617">GRQGDDYNPEAAFFKAVAQDPILRETKLIAEPWDIGPNGYQVGNFPFGWNECNDKLRDISRSFWRGDQGYLKEFATRLMGSRDIYSAANWPYKLTVNYITYHDGFTLQDLVSYKHKHNEANGEENRDGHGDNRSENYGVEGETENIMIIATRE</sequence>
<evidence type="ECO:0000256" key="2">
    <source>
        <dbReference type="SAM" id="MobiDB-lite"/>
    </source>
</evidence>
<dbReference type="Gene3D" id="3.20.20.80">
    <property type="entry name" value="Glycosidases"/>
    <property type="match status" value="1"/>
</dbReference>
<feature type="non-terminal residue" evidence="3">
    <location>
        <position position="1"/>
    </location>
</feature>
<feature type="compositionally biased region" description="Basic and acidic residues" evidence="2">
    <location>
        <begin position="118"/>
        <end position="134"/>
    </location>
</feature>
<comment type="caution">
    <text evidence="3">The sequence shown here is derived from an EMBL/GenBank/DDBJ whole genome shotgun (WGS) entry which is preliminary data.</text>
</comment>
<gene>
    <name evidence="3" type="ORF">CA163_18200</name>
</gene>
<feature type="non-terminal residue" evidence="3">
    <location>
        <position position="153"/>
    </location>
</feature>
<dbReference type="SUPFAM" id="SSF51445">
    <property type="entry name" value="(Trans)glycosidases"/>
    <property type="match status" value="1"/>
</dbReference>
<dbReference type="Proteomes" id="UP000214596">
    <property type="component" value="Unassembled WGS sequence"/>
</dbReference>
<proteinExistence type="predicted"/>
<organism evidence="3 4">
    <name type="scientific">Vibrio parahaemolyticus</name>
    <dbReference type="NCBI Taxonomy" id="670"/>
    <lineage>
        <taxon>Bacteria</taxon>
        <taxon>Pseudomonadati</taxon>
        <taxon>Pseudomonadota</taxon>
        <taxon>Gammaproteobacteria</taxon>
        <taxon>Vibrionales</taxon>
        <taxon>Vibrionaceae</taxon>
        <taxon>Vibrio</taxon>
    </lineage>
</organism>